<keyword evidence="2" id="KW-1185">Reference proteome</keyword>
<dbReference type="AlphaFoldDB" id="A0A2G2ZXP1"/>
<proteinExistence type="predicted"/>
<comment type="caution">
    <text evidence="1">The sequence shown here is derived from an EMBL/GenBank/DDBJ whole genome shotgun (WGS) entry which is preliminary data.</text>
</comment>
<name>A0A2G2ZXP1_CAPAN</name>
<dbReference type="Gramene" id="PHT86734">
    <property type="protein sequence ID" value="PHT86734"/>
    <property type="gene ID" value="T459_08840"/>
</dbReference>
<accession>A0A2G2ZXP1</accession>
<dbReference type="OMA" id="FRMIFVR"/>
<gene>
    <name evidence="1" type="ORF">T459_08840</name>
</gene>
<protein>
    <submittedName>
        <fullName evidence="1">Uncharacterized protein</fullName>
    </submittedName>
</protein>
<sequence length="136" mass="16003">MRQRDLLEFRTPQHPSLCRNNWGGASPLLARNVPKESLEQRYTRLNTIRTRDEVFLELENDNFLNLLNAEASKYEAPAAYLVRRGKFWKLIWRPRQKLNIVRLASSSSSSSQGSNSKKKKVFKRLDLKNRWPNGWC</sequence>
<organism evidence="1 2">
    <name type="scientific">Capsicum annuum</name>
    <name type="common">Capsicum pepper</name>
    <dbReference type="NCBI Taxonomy" id="4072"/>
    <lineage>
        <taxon>Eukaryota</taxon>
        <taxon>Viridiplantae</taxon>
        <taxon>Streptophyta</taxon>
        <taxon>Embryophyta</taxon>
        <taxon>Tracheophyta</taxon>
        <taxon>Spermatophyta</taxon>
        <taxon>Magnoliopsida</taxon>
        <taxon>eudicotyledons</taxon>
        <taxon>Gunneridae</taxon>
        <taxon>Pentapetalae</taxon>
        <taxon>asterids</taxon>
        <taxon>lamiids</taxon>
        <taxon>Solanales</taxon>
        <taxon>Solanaceae</taxon>
        <taxon>Solanoideae</taxon>
        <taxon>Capsiceae</taxon>
        <taxon>Capsicum</taxon>
    </lineage>
</organism>
<evidence type="ECO:0000313" key="2">
    <source>
        <dbReference type="Proteomes" id="UP000222542"/>
    </source>
</evidence>
<reference evidence="1 2" key="1">
    <citation type="journal article" date="2014" name="Nat. Genet.">
        <title>Genome sequence of the hot pepper provides insights into the evolution of pungency in Capsicum species.</title>
        <authorList>
            <person name="Kim S."/>
            <person name="Park M."/>
            <person name="Yeom S.I."/>
            <person name="Kim Y.M."/>
            <person name="Lee J.M."/>
            <person name="Lee H.A."/>
            <person name="Seo E."/>
            <person name="Choi J."/>
            <person name="Cheong K."/>
            <person name="Kim K.T."/>
            <person name="Jung K."/>
            <person name="Lee G.W."/>
            <person name="Oh S.K."/>
            <person name="Bae C."/>
            <person name="Kim S.B."/>
            <person name="Lee H.Y."/>
            <person name="Kim S.Y."/>
            <person name="Kim M.S."/>
            <person name="Kang B.C."/>
            <person name="Jo Y.D."/>
            <person name="Yang H.B."/>
            <person name="Jeong H.J."/>
            <person name="Kang W.H."/>
            <person name="Kwon J.K."/>
            <person name="Shin C."/>
            <person name="Lim J.Y."/>
            <person name="Park J.H."/>
            <person name="Huh J.H."/>
            <person name="Kim J.S."/>
            <person name="Kim B.D."/>
            <person name="Cohen O."/>
            <person name="Paran I."/>
            <person name="Suh M.C."/>
            <person name="Lee S.B."/>
            <person name="Kim Y.K."/>
            <person name="Shin Y."/>
            <person name="Noh S.J."/>
            <person name="Park J."/>
            <person name="Seo Y.S."/>
            <person name="Kwon S.Y."/>
            <person name="Kim H.A."/>
            <person name="Park J.M."/>
            <person name="Kim H.J."/>
            <person name="Choi S.B."/>
            <person name="Bosland P.W."/>
            <person name="Reeves G."/>
            <person name="Jo S.H."/>
            <person name="Lee B.W."/>
            <person name="Cho H.T."/>
            <person name="Choi H.S."/>
            <person name="Lee M.S."/>
            <person name="Yu Y."/>
            <person name="Do Choi Y."/>
            <person name="Park B.S."/>
            <person name="van Deynze A."/>
            <person name="Ashrafi H."/>
            <person name="Hill T."/>
            <person name="Kim W.T."/>
            <person name="Pai H.S."/>
            <person name="Ahn H.K."/>
            <person name="Yeam I."/>
            <person name="Giovannoni J.J."/>
            <person name="Rose J.K."/>
            <person name="Sorensen I."/>
            <person name="Lee S.J."/>
            <person name="Kim R.W."/>
            <person name="Choi I.Y."/>
            <person name="Choi B.S."/>
            <person name="Lim J.S."/>
            <person name="Lee Y.H."/>
            <person name="Choi D."/>
        </authorList>
    </citation>
    <scope>NUCLEOTIDE SEQUENCE [LARGE SCALE GENOMIC DNA]</scope>
    <source>
        <strain evidence="2">cv. CM334</strain>
    </source>
</reference>
<dbReference type="Proteomes" id="UP000222542">
    <property type="component" value="Unassembled WGS sequence"/>
</dbReference>
<reference evidence="1 2" key="2">
    <citation type="journal article" date="2017" name="Genome Biol.">
        <title>New reference genome sequences of hot pepper reveal the massive evolution of plant disease-resistance genes by retroduplication.</title>
        <authorList>
            <person name="Kim S."/>
            <person name="Park J."/>
            <person name="Yeom S.I."/>
            <person name="Kim Y.M."/>
            <person name="Seo E."/>
            <person name="Kim K.T."/>
            <person name="Kim M.S."/>
            <person name="Lee J.M."/>
            <person name="Cheong K."/>
            <person name="Shin H.S."/>
            <person name="Kim S.B."/>
            <person name="Han K."/>
            <person name="Lee J."/>
            <person name="Park M."/>
            <person name="Lee H.A."/>
            <person name="Lee H.Y."/>
            <person name="Lee Y."/>
            <person name="Oh S."/>
            <person name="Lee J.H."/>
            <person name="Choi E."/>
            <person name="Choi E."/>
            <person name="Lee S.E."/>
            <person name="Jeon J."/>
            <person name="Kim H."/>
            <person name="Choi G."/>
            <person name="Song H."/>
            <person name="Lee J."/>
            <person name="Lee S.C."/>
            <person name="Kwon J.K."/>
            <person name="Lee H.Y."/>
            <person name="Koo N."/>
            <person name="Hong Y."/>
            <person name="Kim R.W."/>
            <person name="Kang W.H."/>
            <person name="Huh J.H."/>
            <person name="Kang B.C."/>
            <person name="Yang T.J."/>
            <person name="Lee Y.H."/>
            <person name="Bennetzen J.L."/>
            <person name="Choi D."/>
        </authorList>
    </citation>
    <scope>NUCLEOTIDE SEQUENCE [LARGE SCALE GENOMIC DNA]</scope>
    <source>
        <strain evidence="2">cv. CM334</strain>
    </source>
</reference>
<evidence type="ECO:0000313" key="1">
    <source>
        <dbReference type="EMBL" id="PHT86734.1"/>
    </source>
</evidence>
<dbReference type="EMBL" id="AYRZ02000003">
    <property type="protein sequence ID" value="PHT86734.1"/>
    <property type="molecule type" value="Genomic_DNA"/>
</dbReference>